<dbReference type="InterPro" id="IPR051487">
    <property type="entry name" value="Ser/Thr_Proteases_Immune/Dev"/>
</dbReference>
<protein>
    <submittedName>
        <fullName evidence="4">Trypsin-like serine protease</fullName>
        <ecNumber evidence="4">3.4.21.-</ecNumber>
    </submittedName>
</protein>
<dbReference type="InterPro" id="IPR001314">
    <property type="entry name" value="Peptidase_S1A"/>
</dbReference>
<proteinExistence type="predicted"/>
<dbReference type="PROSITE" id="PS50240">
    <property type="entry name" value="TRYPSIN_DOM"/>
    <property type="match status" value="1"/>
</dbReference>
<evidence type="ECO:0000313" key="4">
    <source>
        <dbReference type="EMBL" id="MFC3151088.1"/>
    </source>
</evidence>
<evidence type="ECO:0000313" key="5">
    <source>
        <dbReference type="Proteomes" id="UP001595476"/>
    </source>
</evidence>
<evidence type="ECO:0000256" key="2">
    <source>
        <dbReference type="RuleBase" id="RU363034"/>
    </source>
</evidence>
<dbReference type="Proteomes" id="UP001595476">
    <property type="component" value="Unassembled WGS sequence"/>
</dbReference>
<dbReference type="InterPro" id="IPR018114">
    <property type="entry name" value="TRYPSIN_HIS"/>
</dbReference>
<sequence>MTNQPNLTQHLINQIRDVSPLILSIQKRSSTFIRSDDNGLESDIFEHKCSAVMIQRNLVLTAAHCFDDGNRDIRLQSSYGELTVLSIGIHNQYHRKDLIDDYWKYVYDIHIENDYALIKIAEHTQLIAELNTLSLGTNPTTTSSPTSGALYVMGYGQVANIFGMGEGEGQLRISGPLAVSQQQGLRLEIRHNVKGACQGDSGGPLLSFSDHYIWLLGTVSQGDCNTFSRYQVLSQTVFDLNNFRWSK</sequence>
<dbReference type="EC" id="3.4.21.-" evidence="4"/>
<dbReference type="PANTHER" id="PTHR24256">
    <property type="entry name" value="TRYPTASE-RELATED"/>
    <property type="match status" value="1"/>
</dbReference>
<name>A0ABV7HET4_9GAMM</name>
<keyword evidence="5" id="KW-1185">Reference proteome</keyword>
<organism evidence="4 5">
    <name type="scientific">Litoribrevibacter euphylliae</name>
    <dbReference type="NCBI Taxonomy" id="1834034"/>
    <lineage>
        <taxon>Bacteria</taxon>
        <taxon>Pseudomonadati</taxon>
        <taxon>Pseudomonadota</taxon>
        <taxon>Gammaproteobacteria</taxon>
        <taxon>Oceanospirillales</taxon>
        <taxon>Oceanospirillaceae</taxon>
        <taxon>Litoribrevibacter</taxon>
    </lineage>
</organism>
<dbReference type="RefSeq" id="WP_386719202.1">
    <property type="nucleotide sequence ID" value="NZ_JBHRSZ010000004.1"/>
</dbReference>
<feature type="domain" description="Peptidase S1" evidence="3">
    <location>
        <begin position="20"/>
        <end position="247"/>
    </location>
</feature>
<dbReference type="InterPro" id="IPR043504">
    <property type="entry name" value="Peptidase_S1_PA_chymotrypsin"/>
</dbReference>
<dbReference type="PROSITE" id="PS00134">
    <property type="entry name" value="TRYPSIN_HIS"/>
    <property type="match status" value="1"/>
</dbReference>
<comment type="caution">
    <text evidence="4">The sequence shown here is derived from an EMBL/GenBank/DDBJ whole genome shotgun (WGS) entry which is preliminary data.</text>
</comment>
<accession>A0ABV7HET4</accession>
<dbReference type="PROSITE" id="PS00135">
    <property type="entry name" value="TRYPSIN_SER"/>
    <property type="match status" value="1"/>
</dbReference>
<dbReference type="InterPro" id="IPR001254">
    <property type="entry name" value="Trypsin_dom"/>
</dbReference>
<dbReference type="GO" id="GO:0016787">
    <property type="term" value="F:hydrolase activity"/>
    <property type="evidence" value="ECO:0007669"/>
    <property type="project" value="UniProtKB-KW"/>
</dbReference>
<evidence type="ECO:0000259" key="3">
    <source>
        <dbReference type="PROSITE" id="PS50240"/>
    </source>
</evidence>
<evidence type="ECO:0000256" key="1">
    <source>
        <dbReference type="ARBA" id="ARBA00023157"/>
    </source>
</evidence>
<dbReference type="SMART" id="SM00020">
    <property type="entry name" value="Tryp_SPc"/>
    <property type="match status" value="1"/>
</dbReference>
<keyword evidence="1" id="KW-1015">Disulfide bond</keyword>
<gene>
    <name evidence="4" type="ORF">ACFOEK_08615</name>
</gene>
<dbReference type="InterPro" id="IPR009003">
    <property type="entry name" value="Peptidase_S1_PA"/>
</dbReference>
<dbReference type="Pfam" id="PF00089">
    <property type="entry name" value="Trypsin"/>
    <property type="match status" value="1"/>
</dbReference>
<dbReference type="Gene3D" id="2.40.10.10">
    <property type="entry name" value="Trypsin-like serine proteases"/>
    <property type="match status" value="2"/>
</dbReference>
<reference evidence="5" key="1">
    <citation type="journal article" date="2019" name="Int. J. Syst. Evol. Microbiol.">
        <title>The Global Catalogue of Microorganisms (GCM) 10K type strain sequencing project: providing services to taxonomists for standard genome sequencing and annotation.</title>
        <authorList>
            <consortium name="The Broad Institute Genomics Platform"/>
            <consortium name="The Broad Institute Genome Sequencing Center for Infectious Disease"/>
            <person name="Wu L."/>
            <person name="Ma J."/>
        </authorList>
    </citation>
    <scope>NUCLEOTIDE SEQUENCE [LARGE SCALE GENOMIC DNA]</scope>
    <source>
        <strain evidence="5">KCTC 52438</strain>
    </source>
</reference>
<dbReference type="EMBL" id="JBHRSZ010000004">
    <property type="protein sequence ID" value="MFC3151088.1"/>
    <property type="molecule type" value="Genomic_DNA"/>
</dbReference>
<dbReference type="InterPro" id="IPR033116">
    <property type="entry name" value="TRYPSIN_SER"/>
</dbReference>
<keyword evidence="2" id="KW-0720">Serine protease</keyword>
<keyword evidence="2" id="KW-0645">Protease</keyword>
<keyword evidence="2 4" id="KW-0378">Hydrolase</keyword>
<dbReference type="PRINTS" id="PR00722">
    <property type="entry name" value="CHYMOTRYPSIN"/>
</dbReference>
<dbReference type="SUPFAM" id="SSF50494">
    <property type="entry name" value="Trypsin-like serine proteases"/>
    <property type="match status" value="1"/>
</dbReference>